<keyword evidence="2" id="KW-0813">Transport</keyword>
<feature type="transmembrane region" description="Helical" evidence="6">
    <location>
        <begin position="396"/>
        <end position="419"/>
    </location>
</feature>
<dbReference type="AlphaFoldDB" id="A0A9W8XZ10"/>
<dbReference type="SUPFAM" id="SSF103473">
    <property type="entry name" value="MFS general substrate transporter"/>
    <property type="match status" value="1"/>
</dbReference>
<dbReference type="GO" id="GO:0022857">
    <property type="term" value="F:transmembrane transporter activity"/>
    <property type="evidence" value="ECO:0007669"/>
    <property type="project" value="InterPro"/>
</dbReference>
<comment type="subcellular location">
    <subcellularLocation>
        <location evidence="1">Membrane</location>
        <topology evidence="1">Multi-pass membrane protein</topology>
    </subcellularLocation>
</comment>
<gene>
    <name evidence="8" type="ORF">N0V83_010896</name>
</gene>
<feature type="transmembrane region" description="Helical" evidence="6">
    <location>
        <begin position="65"/>
        <end position="82"/>
    </location>
</feature>
<feature type="transmembrane region" description="Helical" evidence="6">
    <location>
        <begin position="106"/>
        <end position="123"/>
    </location>
</feature>
<feature type="transmembrane region" description="Helical" evidence="6">
    <location>
        <begin position="431"/>
        <end position="451"/>
    </location>
</feature>
<accession>A0A9W8XZ10</accession>
<feature type="transmembrane region" description="Helical" evidence="6">
    <location>
        <begin position="160"/>
        <end position="183"/>
    </location>
</feature>
<dbReference type="Proteomes" id="UP001140560">
    <property type="component" value="Unassembled WGS sequence"/>
</dbReference>
<evidence type="ECO:0000256" key="2">
    <source>
        <dbReference type="ARBA" id="ARBA00022448"/>
    </source>
</evidence>
<name>A0A9W8XZ10_9PLEO</name>
<feature type="transmembrane region" description="Helical" evidence="6">
    <location>
        <begin position="135"/>
        <end position="154"/>
    </location>
</feature>
<keyword evidence="4 6" id="KW-1133">Transmembrane helix</keyword>
<feature type="transmembrane region" description="Helical" evidence="6">
    <location>
        <begin position="463"/>
        <end position="484"/>
    </location>
</feature>
<dbReference type="FunFam" id="1.20.1250.20:FF:000057">
    <property type="entry name" value="MFS general substrate transporter"/>
    <property type="match status" value="1"/>
</dbReference>
<evidence type="ECO:0000256" key="6">
    <source>
        <dbReference type="SAM" id="Phobius"/>
    </source>
</evidence>
<evidence type="ECO:0000256" key="1">
    <source>
        <dbReference type="ARBA" id="ARBA00004141"/>
    </source>
</evidence>
<dbReference type="GO" id="GO:0016020">
    <property type="term" value="C:membrane"/>
    <property type="evidence" value="ECO:0007669"/>
    <property type="project" value="UniProtKB-SubCell"/>
</dbReference>
<evidence type="ECO:0000259" key="7">
    <source>
        <dbReference type="PROSITE" id="PS50850"/>
    </source>
</evidence>
<organism evidence="8 9">
    <name type="scientific">Neocucurbitaria cava</name>
    <dbReference type="NCBI Taxonomy" id="798079"/>
    <lineage>
        <taxon>Eukaryota</taxon>
        <taxon>Fungi</taxon>
        <taxon>Dikarya</taxon>
        <taxon>Ascomycota</taxon>
        <taxon>Pezizomycotina</taxon>
        <taxon>Dothideomycetes</taxon>
        <taxon>Pleosporomycetidae</taxon>
        <taxon>Pleosporales</taxon>
        <taxon>Pleosporineae</taxon>
        <taxon>Cucurbitariaceae</taxon>
        <taxon>Neocucurbitaria</taxon>
    </lineage>
</organism>
<keyword evidence="5 6" id="KW-0472">Membrane</keyword>
<evidence type="ECO:0000256" key="5">
    <source>
        <dbReference type="ARBA" id="ARBA00023136"/>
    </source>
</evidence>
<dbReference type="OrthoDB" id="2962993at2759"/>
<dbReference type="Gene3D" id="1.20.1250.20">
    <property type="entry name" value="MFS general substrate transporter like domains"/>
    <property type="match status" value="2"/>
</dbReference>
<dbReference type="InterPro" id="IPR011701">
    <property type="entry name" value="MFS"/>
</dbReference>
<evidence type="ECO:0000313" key="8">
    <source>
        <dbReference type="EMBL" id="KAJ4361955.1"/>
    </source>
</evidence>
<evidence type="ECO:0000313" key="9">
    <source>
        <dbReference type="Proteomes" id="UP001140560"/>
    </source>
</evidence>
<feature type="domain" description="Major facilitator superfamily (MFS) profile" evidence="7">
    <location>
        <begin position="69"/>
        <end position="488"/>
    </location>
</feature>
<evidence type="ECO:0000256" key="3">
    <source>
        <dbReference type="ARBA" id="ARBA00022692"/>
    </source>
</evidence>
<comment type="caution">
    <text evidence="8">The sequence shown here is derived from an EMBL/GenBank/DDBJ whole genome shotgun (WGS) entry which is preliminary data.</text>
</comment>
<proteinExistence type="predicted"/>
<protein>
    <recommendedName>
        <fullName evidence="7">Major facilitator superfamily (MFS) profile domain-containing protein</fullName>
    </recommendedName>
</protein>
<dbReference type="Pfam" id="PF07690">
    <property type="entry name" value="MFS_1"/>
    <property type="match status" value="1"/>
</dbReference>
<feature type="transmembrane region" description="Helical" evidence="6">
    <location>
        <begin position="370"/>
        <end position="390"/>
    </location>
</feature>
<feature type="transmembrane region" description="Helical" evidence="6">
    <location>
        <begin position="195"/>
        <end position="217"/>
    </location>
</feature>
<dbReference type="PROSITE" id="PS50850">
    <property type="entry name" value="MFS"/>
    <property type="match status" value="1"/>
</dbReference>
<dbReference type="PANTHER" id="PTHR43791">
    <property type="entry name" value="PERMEASE-RELATED"/>
    <property type="match status" value="1"/>
</dbReference>
<dbReference type="EMBL" id="JAPEUY010000022">
    <property type="protein sequence ID" value="KAJ4361955.1"/>
    <property type="molecule type" value="Genomic_DNA"/>
</dbReference>
<feature type="transmembrane region" description="Helical" evidence="6">
    <location>
        <begin position="229"/>
        <end position="252"/>
    </location>
</feature>
<keyword evidence="3 6" id="KW-0812">Transmembrane</keyword>
<dbReference type="InterPro" id="IPR036259">
    <property type="entry name" value="MFS_trans_sf"/>
</dbReference>
<feature type="transmembrane region" description="Helical" evidence="6">
    <location>
        <begin position="305"/>
        <end position="324"/>
    </location>
</feature>
<feature type="transmembrane region" description="Helical" evidence="6">
    <location>
        <begin position="344"/>
        <end position="361"/>
    </location>
</feature>
<dbReference type="InterPro" id="IPR020846">
    <property type="entry name" value="MFS_dom"/>
</dbReference>
<dbReference type="PANTHER" id="PTHR43791:SF38">
    <property type="entry name" value="MAJOR FACILITATOR SUPERFAMILY (MFS) PROFILE DOMAIN-CONTAINING PROTEIN"/>
    <property type="match status" value="1"/>
</dbReference>
<sequence length="496" mass="54413">MTSHHPDRDAWKTEVEHIGNLTTTDPKQDALHSETVVAHEDPDLKLVSAPFEEKTEEEKRLVRKIDFYLMPTIWILYCFSYMDRTAIGNAKVAGMARDLGLTSNDYFLAIVVFQIGYVIFEVPSNMVLSRIRPSLWIPILMIFWGTISALLALVKTPAQLIGVRFLLGVAEAGFSPAVLFIISNWYRRHEQSKRFMTFLSAGILSGAFGGIIAGAIIDSLDGAHGVSGWQWLFIVQGVATVGCAIPAPFLLLDWPSTAKQLTPRQREIALARLKADGMHVSASGDGEKSVTHTKALKNAVMNWRLWLLCIGYMTIIGCYSLSYFNPTLVAGLGYTGSEAQYMTVPLYVVAFAIAVPTAIFADRIPPFRPILCAGALFLGGLFCALSAGIYAYIPRYVFLVFINSMIWTANPLALSYASVSMGPLDPETRAISLALINGMGNLAQIYGSYLFPAEDSPKYLKGFGTYAGLLGLGAGIYVAAFFLIKKSPFRARIPRS</sequence>
<evidence type="ECO:0000256" key="4">
    <source>
        <dbReference type="ARBA" id="ARBA00022989"/>
    </source>
</evidence>
<reference evidence="8" key="1">
    <citation type="submission" date="2022-10" db="EMBL/GenBank/DDBJ databases">
        <title>Tapping the CABI collections for fungal endophytes: first genome assemblies for Collariella, Neodidymelliopsis, Ascochyta clinopodiicola, Didymella pomorum, Didymosphaeria variabile, Neocosmospora piperis and Neocucurbitaria cava.</title>
        <authorList>
            <person name="Hill R."/>
        </authorList>
    </citation>
    <scope>NUCLEOTIDE SEQUENCE</scope>
    <source>
        <strain evidence="8">IMI 356814</strain>
    </source>
</reference>
<keyword evidence="9" id="KW-1185">Reference proteome</keyword>